<protein>
    <submittedName>
        <fullName evidence="1">Uncharacterized protein</fullName>
    </submittedName>
</protein>
<name>A0A0A8Z1E9_ARUDO</name>
<accession>A0A0A8Z1E9</accession>
<evidence type="ECO:0000313" key="1">
    <source>
        <dbReference type="EMBL" id="JAD33234.1"/>
    </source>
</evidence>
<reference evidence="1" key="1">
    <citation type="submission" date="2014-09" db="EMBL/GenBank/DDBJ databases">
        <authorList>
            <person name="Magalhaes I.L.F."/>
            <person name="Oliveira U."/>
            <person name="Santos F.R."/>
            <person name="Vidigal T.H.D.A."/>
            <person name="Brescovit A.D."/>
            <person name="Santos A.J."/>
        </authorList>
    </citation>
    <scope>NUCLEOTIDE SEQUENCE</scope>
    <source>
        <tissue evidence="1">Shoot tissue taken approximately 20 cm above the soil surface</tissue>
    </source>
</reference>
<sequence>MPMTSSLGCFRKCNSAYVCKTTMLSPKEFAAEFSVALIIGRR</sequence>
<dbReference type="EMBL" id="GBRH01264661">
    <property type="protein sequence ID" value="JAD33234.1"/>
    <property type="molecule type" value="Transcribed_RNA"/>
</dbReference>
<proteinExistence type="predicted"/>
<dbReference type="AlphaFoldDB" id="A0A0A8Z1E9"/>
<reference evidence="1" key="2">
    <citation type="journal article" date="2015" name="Data Brief">
        <title>Shoot transcriptome of the giant reed, Arundo donax.</title>
        <authorList>
            <person name="Barrero R.A."/>
            <person name="Guerrero F.D."/>
            <person name="Moolhuijzen P."/>
            <person name="Goolsby J.A."/>
            <person name="Tidwell J."/>
            <person name="Bellgard S.E."/>
            <person name="Bellgard M.I."/>
        </authorList>
    </citation>
    <scope>NUCLEOTIDE SEQUENCE</scope>
    <source>
        <tissue evidence="1">Shoot tissue taken approximately 20 cm above the soil surface</tissue>
    </source>
</reference>
<organism evidence="1">
    <name type="scientific">Arundo donax</name>
    <name type="common">Giant reed</name>
    <name type="synonym">Donax arundinaceus</name>
    <dbReference type="NCBI Taxonomy" id="35708"/>
    <lineage>
        <taxon>Eukaryota</taxon>
        <taxon>Viridiplantae</taxon>
        <taxon>Streptophyta</taxon>
        <taxon>Embryophyta</taxon>
        <taxon>Tracheophyta</taxon>
        <taxon>Spermatophyta</taxon>
        <taxon>Magnoliopsida</taxon>
        <taxon>Liliopsida</taxon>
        <taxon>Poales</taxon>
        <taxon>Poaceae</taxon>
        <taxon>PACMAD clade</taxon>
        <taxon>Arundinoideae</taxon>
        <taxon>Arundineae</taxon>
        <taxon>Arundo</taxon>
    </lineage>
</organism>